<dbReference type="SUPFAM" id="SSF161098">
    <property type="entry name" value="MetI-like"/>
    <property type="match status" value="1"/>
</dbReference>
<sequence length="273" mass="29046">MSDHVEPIAFIAGPKRVWLYVRQAAAFIAPLVLLLLAWPAIVTIFDVSPRVFPGVQAVLGAAADGLRDGTLLAHVATSLGRVALGTVLAVAAAVPLGVAMGVNSGVSALLTPLFRFFSVLAGIAWIPIATLWFGYGFGAITFVIFNAVFFIVAYNTLLGVSAIPPRLRHAAASLGAGRVAMLTEVLLPGALPNIVTGVRTGLGFAWRGLIAAEMIATDVGLGYMLFVARDFYRTEVIVLGMIIIGIIWLFIDRLLLAPLERATIERWGLVQRT</sequence>
<feature type="transmembrane region" description="Helical" evidence="7">
    <location>
        <begin position="114"/>
        <end position="133"/>
    </location>
</feature>
<protein>
    <submittedName>
        <fullName evidence="9">ABC transporter permease</fullName>
    </submittedName>
</protein>
<comment type="caution">
    <text evidence="9">The sequence shown here is derived from an EMBL/GenBank/DDBJ whole genome shotgun (WGS) entry which is preliminary data.</text>
</comment>
<dbReference type="InterPro" id="IPR035906">
    <property type="entry name" value="MetI-like_sf"/>
</dbReference>
<evidence type="ECO:0000256" key="5">
    <source>
        <dbReference type="ARBA" id="ARBA00022989"/>
    </source>
</evidence>
<feature type="transmembrane region" description="Helical" evidence="7">
    <location>
        <begin position="82"/>
        <end position="102"/>
    </location>
</feature>
<feature type="transmembrane region" description="Helical" evidence="7">
    <location>
        <begin position="204"/>
        <end position="227"/>
    </location>
</feature>
<dbReference type="AlphaFoldDB" id="A0A937CXI3"/>
<keyword evidence="2 7" id="KW-0813">Transport</keyword>
<feature type="transmembrane region" description="Helical" evidence="7">
    <location>
        <begin position="139"/>
        <end position="158"/>
    </location>
</feature>
<evidence type="ECO:0000256" key="1">
    <source>
        <dbReference type="ARBA" id="ARBA00004651"/>
    </source>
</evidence>
<dbReference type="GO" id="GO:0005886">
    <property type="term" value="C:plasma membrane"/>
    <property type="evidence" value="ECO:0007669"/>
    <property type="project" value="UniProtKB-SubCell"/>
</dbReference>
<feature type="transmembrane region" description="Helical" evidence="7">
    <location>
        <begin position="234"/>
        <end position="251"/>
    </location>
</feature>
<evidence type="ECO:0000313" key="10">
    <source>
        <dbReference type="Proteomes" id="UP000605848"/>
    </source>
</evidence>
<keyword evidence="5 7" id="KW-1133">Transmembrane helix</keyword>
<dbReference type="Pfam" id="PF00528">
    <property type="entry name" value="BPD_transp_1"/>
    <property type="match status" value="1"/>
</dbReference>
<gene>
    <name evidence="9" type="ORF">JKG68_16260</name>
</gene>
<dbReference type="RefSeq" id="WP_202061455.1">
    <property type="nucleotide sequence ID" value="NZ_JAEQMY010000023.1"/>
</dbReference>
<feature type="domain" description="ABC transmembrane type-1" evidence="8">
    <location>
        <begin position="75"/>
        <end position="255"/>
    </location>
</feature>
<dbReference type="InterPro" id="IPR000515">
    <property type="entry name" value="MetI-like"/>
</dbReference>
<comment type="subcellular location">
    <subcellularLocation>
        <location evidence="1 7">Cell membrane</location>
        <topology evidence="1 7">Multi-pass membrane protein</topology>
    </subcellularLocation>
</comment>
<proteinExistence type="inferred from homology"/>
<evidence type="ECO:0000256" key="3">
    <source>
        <dbReference type="ARBA" id="ARBA00022475"/>
    </source>
</evidence>
<dbReference type="PROSITE" id="PS50928">
    <property type="entry name" value="ABC_TM1"/>
    <property type="match status" value="1"/>
</dbReference>
<reference evidence="9" key="1">
    <citation type="submission" date="2021-01" db="EMBL/GenBank/DDBJ databases">
        <title>Microvirga sp.</title>
        <authorList>
            <person name="Kim M.K."/>
        </authorList>
    </citation>
    <scope>NUCLEOTIDE SEQUENCE</scope>
    <source>
        <strain evidence="9">5420S-16</strain>
    </source>
</reference>
<keyword evidence="6 7" id="KW-0472">Membrane</keyword>
<feature type="transmembrane region" description="Helical" evidence="7">
    <location>
        <begin position="179"/>
        <end position="198"/>
    </location>
</feature>
<evidence type="ECO:0000313" key="9">
    <source>
        <dbReference type="EMBL" id="MBL0405523.1"/>
    </source>
</evidence>
<evidence type="ECO:0000259" key="8">
    <source>
        <dbReference type="PROSITE" id="PS50928"/>
    </source>
</evidence>
<dbReference type="Proteomes" id="UP000605848">
    <property type="component" value="Unassembled WGS sequence"/>
</dbReference>
<evidence type="ECO:0000256" key="6">
    <source>
        <dbReference type="ARBA" id="ARBA00023136"/>
    </source>
</evidence>
<name>A0A937CXI3_9HYPH</name>
<evidence type="ECO:0000256" key="4">
    <source>
        <dbReference type="ARBA" id="ARBA00022692"/>
    </source>
</evidence>
<feature type="transmembrane region" description="Helical" evidence="7">
    <location>
        <begin position="24"/>
        <end position="45"/>
    </location>
</feature>
<keyword evidence="10" id="KW-1185">Reference proteome</keyword>
<organism evidence="9 10">
    <name type="scientific">Microvirga aerilata</name>
    <dbReference type="NCBI Taxonomy" id="670292"/>
    <lineage>
        <taxon>Bacteria</taxon>
        <taxon>Pseudomonadati</taxon>
        <taxon>Pseudomonadota</taxon>
        <taxon>Alphaproteobacteria</taxon>
        <taxon>Hyphomicrobiales</taxon>
        <taxon>Methylobacteriaceae</taxon>
        <taxon>Microvirga</taxon>
    </lineage>
</organism>
<dbReference type="GO" id="GO:0055085">
    <property type="term" value="P:transmembrane transport"/>
    <property type="evidence" value="ECO:0007669"/>
    <property type="project" value="InterPro"/>
</dbReference>
<dbReference type="Gene3D" id="1.10.3720.10">
    <property type="entry name" value="MetI-like"/>
    <property type="match status" value="1"/>
</dbReference>
<keyword evidence="3" id="KW-1003">Cell membrane</keyword>
<accession>A0A937CXI3</accession>
<dbReference type="EMBL" id="JAEQMY010000023">
    <property type="protein sequence ID" value="MBL0405523.1"/>
    <property type="molecule type" value="Genomic_DNA"/>
</dbReference>
<comment type="similarity">
    <text evidence="7">Belongs to the binding-protein-dependent transport system permease family.</text>
</comment>
<dbReference type="PANTHER" id="PTHR30151:SF0">
    <property type="entry name" value="ABC TRANSPORTER PERMEASE PROTEIN MJ0413-RELATED"/>
    <property type="match status" value="1"/>
</dbReference>
<keyword evidence="4 7" id="KW-0812">Transmembrane</keyword>
<evidence type="ECO:0000256" key="2">
    <source>
        <dbReference type="ARBA" id="ARBA00022448"/>
    </source>
</evidence>
<dbReference type="PANTHER" id="PTHR30151">
    <property type="entry name" value="ALKANE SULFONATE ABC TRANSPORTER-RELATED, MEMBRANE SUBUNIT"/>
    <property type="match status" value="1"/>
</dbReference>
<evidence type="ECO:0000256" key="7">
    <source>
        <dbReference type="RuleBase" id="RU363032"/>
    </source>
</evidence>
<dbReference type="CDD" id="cd06261">
    <property type="entry name" value="TM_PBP2"/>
    <property type="match status" value="1"/>
</dbReference>